<evidence type="ECO:0000313" key="3">
    <source>
        <dbReference type="EMBL" id="SHK79112.1"/>
    </source>
</evidence>
<reference evidence="3" key="3">
    <citation type="submission" date="2016-11" db="EMBL/GenBank/DDBJ databases">
        <authorList>
            <person name="Jaros S."/>
            <person name="Januszkiewicz K."/>
            <person name="Wedrychowicz H."/>
        </authorList>
    </citation>
    <scope>NUCLEOTIDE SEQUENCE [LARGE SCALE GENOMIC DNA]</scope>
    <source>
        <strain evidence="3">DSM 27989</strain>
    </source>
</reference>
<dbReference type="Proteomes" id="UP000184120">
    <property type="component" value="Unassembled WGS sequence"/>
</dbReference>
<dbReference type="InterPro" id="IPR010131">
    <property type="entry name" value="MdtP/NodT-like"/>
</dbReference>
<reference evidence="2" key="5">
    <citation type="submission" date="2024-05" db="EMBL/GenBank/DDBJ databases">
        <authorList>
            <person name="Sun Q."/>
            <person name="Zhou Y."/>
        </authorList>
    </citation>
    <scope>NUCLEOTIDE SEQUENCE</scope>
    <source>
        <strain evidence="2">CGMCC 1.12707</strain>
    </source>
</reference>
<dbReference type="AlphaFoldDB" id="A0A1M6VC94"/>
<evidence type="ECO:0000313" key="4">
    <source>
        <dbReference type="Proteomes" id="UP000184120"/>
    </source>
</evidence>
<dbReference type="RefSeq" id="WP_072930300.1">
    <property type="nucleotide sequence ID" value="NZ_BMFL01000024.1"/>
</dbReference>
<dbReference type="PANTHER" id="PTHR30203:SF23">
    <property type="entry name" value="OUTER MEMBRANE EFFLUX PROTEIN"/>
    <property type="match status" value="1"/>
</dbReference>
<reference evidence="4" key="2">
    <citation type="submission" date="2016-11" db="EMBL/GenBank/DDBJ databases">
        <authorList>
            <person name="Varghese N."/>
            <person name="Submissions S."/>
        </authorList>
    </citation>
    <scope>NUCLEOTIDE SEQUENCE [LARGE SCALE GENOMIC DNA]</scope>
    <source>
        <strain evidence="4">DSM 27989</strain>
    </source>
</reference>
<dbReference type="STRING" id="1434701.SAMN05443634_103270"/>
<dbReference type="EMBL" id="BMFL01000024">
    <property type="protein sequence ID" value="GGF09721.1"/>
    <property type="molecule type" value="Genomic_DNA"/>
</dbReference>
<dbReference type="PANTHER" id="PTHR30203">
    <property type="entry name" value="OUTER MEMBRANE CATION EFFLUX PROTEIN"/>
    <property type="match status" value="1"/>
</dbReference>
<dbReference type="OrthoDB" id="9791261at2"/>
<evidence type="ECO:0000256" key="1">
    <source>
        <dbReference type="SAM" id="Coils"/>
    </source>
</evidence>
<reference evidence="5" key="4">
    <citation type="journal article" date="2019" name="Int. J. Syst. Evol. Microbiol.">
        <title>The Global Catalogue of Microorganisms (GCM) 10K type strain sequencing project: providing services to taxonomists for standard genome sequencing and annotation.</title>
        <authorList>
            <consortium name="The Broad Institute Genomics Platform"/>
            <consortium name="The Broad Institute Genome Sequencing Center for Infectious Disease"/>
            <person name="Wu L."/>
            <person name="Ma J."/>
        </authorList>
    </citation>
    <scope>NUCLEOTIDE SEQUENCE [LARGE SCALE GENOMIC DNA]</scope>
    <source>
        <strain evidence="5">CGMCC 1.12707</strain>
    </source>
</reference>
<name>A0A1M6VC94_9FLAO</name>
<sequence length="416" mass="48401">MKSNYFALLPLVICAQIQAQNVTLENLEAAFLEKNYQLIANKFNVDKIDAEIVQEKLWNNPTLSISEVNLWKTYNVEEQPHLLGRYGKNQQISVDIDQLVETAGKRKKRVAIKELEKNSALFDYEELMRELKKELRQTYFSLGKINEEKIALDNSIELFTQLTTQYKKQADLKNVPKADFYRLQTELISVQKDRIELEKNEIEELTKLRVLTQNPNLEITEIDFSPFKEHSKSIPLNIKELAQNQNIGLKRQVNEINLAEKQLILEKAQRVPDLTFQLGYDRGGNIMRDFVGLGVSLDLPIFNTNKGNIKSAQLSVAQQQVNHDGIVYELNSTIDGLQNQLNQLDKTLVQWKDLNTEDQLKMIENYKKHLQSKQVTMLEFIDFTQAYRESQQAYLELLETYQNTFEELNYIVGQDF</sequence>
<dbReference type="Gene3D" id="1.20.1600.10">
    <property type="entry name" value="Outer membrane efflux proteins (OEP)"/>
    <property type="match status" value="1"/>
</dbReference>
<protein>
    <submittedName>
        <fullName evidence="2">Cation transporter</fullName>
    </submittedName>
    <submittedName>
        <fullName evidence="3">Outer membrane protein, cobalt-zinc-cadmium efflux system</fullName>
    </submittedName>
</protein>
<dbReference type="EMBL" id="FRBH01000003">
    <property type="protein sequence ID" value="SHK79112.1"/>
    <property type="molecule type" value="Genomic_DNA"/>
</dbReference>
<dbReference type="SUPFAM" id="SSF56954">
    <property type="entry name" value="Outer membrane efflux proteins (OEP)"/>
    <property type="match status" value="1"/>
</dbReference>
<organism evidence="3 4">
    <name type="scientific">Chishuiella changwenlii</name>
    <dbReference type="NCBI Taxonomy" id="1434701"/>
    <lineage>
        <taxon>Bacteria</taxon>
        <taxon>Pseudomonadati</taxon>
        <taxon>Bacteroidota</taxon>
        <taxon>Flavobacteriia</taxon>
        <taxon>Flavobacteriales</taxon>
        <taxon>Weeksellaceae</taxon>
        <taxon>Chishuiella</taxon>
    </lineage>
</organism>
<keyword evidence="5" id="KW-1185">Reference proteome</keyword>
<proteinExistence type="predicted"/>
<dbReference type="GO" id="GO:0015562">
    <property type="term" value="F:efflux transmembrane transporter activity"/>
    <property type="evidence" value="ECO:0007669"/>
    <property type="project" value="InterPro"/>
</dbReference>
<feature type="coiled-coil region" evidence="1">
    <location>
        <begin position="327"/>
        <end position="354"/>
    </location>
</feature>
<reference evidence="2" key="1">
    <citation type="journal article" date="2014" name="Int. J. Syst. Evol. Microbiol.">
        <title>Complete genome of a new Firmicutes species belonging to the dominant human colonic microbiota ('Ruminococcus bicirculans') reveals two chromosomes and a selective capacity to utilize plant glucans.</title>
        <authorList>
            <consortium name="NISC Comparative Sequencing Program"/>
            <person name="Wegmann U."/>
            <person name="Louis P."/>
            <person name="Goesmann A."/>
            <person name="Henrissat B."/>
            <person name="Duncan S.H."/>
            <person name="Flint H.J."/>
        </authorList>
    </citation>
    <scope>NUCLEOTIDE SEQUENCE</scope>
    <source>
        <strain evidence="2">CGMCC 1.12707</strain>
    </source>
</reference>
<accession>A0A1M6VC94</accession>
<evidence type="ECO:0000313" key="2">
    <source>
        <dbReference type="EMBL" id="GGF09721.1"/>
    </source>
</evidence>
<evidence type="ECO:0000313" key="5">
    <source>
        <dbReference type="Proteomes" id="UP000650994"/>
    </source>
</evidence>
<gene>
    <name evidence="2" type="ORF">GCM10010984_28590</name>
    <name evidence="3" type="ORF">SAMN05443634_103270</name>
</gene>
<keyword evidence="1" id="KW-0175">Coiled coil</keyword>
<dbReference type="Proteomes" id="UP000650994">
    <property type="component" value="Unassembled WGS sequence"/>
</dbReference>